<reference evidence="1" key="1">
    <citation type="journal article" date="2014" name="Front. Microbiol.">
        <title>High frequency of phylogenetically diverse reductive dehalogenase-homologous genes in deep subseafloor sedimentary metagenomes.</title>
        <authorList>
            <person name="Kawai M."/>
            <person name="Futagami T."/>
            <person name="Toyoda A."/>
            <person name="Takaki Y."/>
            <person name="Nishi S."/>
            <person name="Hori S."/>
            <person name="Arai W."/>
            <person name="Tsubouchi T."/>
            <person name="Morono Y."/>
            <person name="Uchiyama I."/>
            <person name="Ito T."/>
            <person name="Fujiyama A."/>
            <person name="Inagaki F."/>
            <person name="Takami H."/>
        </authorList>
    </citation>
    <scope>NUCLEOTIDE SEQUENCE</scope>
    <source>
        <strain evidence="1">Expedition CK06-06</strain>
    </source>
</reference>
<protein>
    <submittedName>
        <fullName evidence="1">Uncharacterized protein</fullName>
    </submittedName>
</protein>
<comment type="caution">
    <text evidence="1">The sequence shown here is derived from an EMBL/GenBank/DDBJ whole genome shotgun (WGS) entry which is preliminary data.</text>
</comment>
<sequence>MKNCNEVERLLKILDNHNIGFCKDCGSDEMKDYLYNGYCEKCNKQQSVDFTFTAEFYNEDDRWNFRKELESFLQSKLTNNVFAINTQ</sequence>
<feature type="non-terminal residue" evidence="1">
    <location>
        <position position="87"/>
    </location>
</feature>
<accession>X0RUY9</accession>
<organism evidence="1">
    <name type="scientific">marine sediment metagenome</name>
    <dbReference type="NCBI Taxonomy" id="412755"/>
    <lineage>
        <taxon>unclassified sequences</taxon>
        <taxon>metagenomes</taxon>
        <taxon>ecological metagenomes</taxon>
    </lineage>
</organism>
<gene>
    <name evidence="1" type="ORF">S01H1_16776</name>
</gene>
<dbReference type="AlphaFoldDB" id="X0RUY9"/>
<proteinExistence type="predicted"/>
<dbReference type="EMBL" id="BARS01008847">
    <property type="protein sequence ID" value="GAF67552.1"/>
    <property type="molecule type" value="Genomic_DNA"/>
</dbReference>
<evidence type="ECO:0000313" key="1">
    <source>
        <dbReference type="EMBL" id="GAF67552.1"/>
    </source>
</evidence>
<name>X0RUY9_9ZZZZ</name>